<accession>A0A8J6L6M2</accession>
<keyword evidence="8" id="KW-0560">Oxidoreductase</keyword>
<comment type="caution">
    <text evidence="12">The sequence shown here is derived from an EMBL/GenBank/DDBJ whole genome shotgun (WGS) entry which is preliminary data.</text>
</comment>
<dbReference type="GO" id="GO:0044325">
    <property type="term" value="F:transmembrane transporter binding"/>
    <property type="evidence" value="ECO:0007669"/>
    <property type="project" value="TreeGrafter"/>
</dbReference>
<evidence type="ECO:0000256" key="7">
    <source>
        <dbReference type="ARBA" id="ARBA00022958"/>
    </source>
</evidence>
<feature type="domain" description="NADP-dependent oxidoreductase" evidence="11">
    <location>
        <begin position="142"/>
        <end position="481"/>
    </location>
</feature>
<dbReference type="Pfam" id="PF00248">
    <property type="entry name" value="Aldo_ket_red"/>
    <property type="match status" value="1"/>
</dbReference>
<keyword evidence="5" id="KW-0633">Potassium transport</keyword>
<dbReference type="GO" id="GO:1901379">
    <property type="term" value="P:regulation of potassium ion transmembrane transport"/>
    <property type="evidence" value="ECO:0007669"/>
    <property type="project" value="TreeGrafter"/>
</dbReference>
<name>A0A8J6L6M2_TENMO</name>
<dbReference type="PRINTS" id="PR01577">
    <property type="entry name" value="KCNABCHANNEL"/>
</dbReference>
<evidence type="ECO:0000313" key="13">
    <source>
        <dbReference type="Proteomes" id="UP000719412"/>
    </source>
</evidence>
<evidence type="ECO:0000256" key="9">
    <source>
        <dbReference type="ARBA" id="ARBA00023065"/>
    </source>
</evidence>
<dbReference type="InterPro" id="IPR005983">
    <property type="entry name" value="K_chnl_volt-dep_bsu_KCNAB"/>
</dbReference>
<reference evidence="12" key="2">
    <citation type="submission" date="2021-08" db="EMBL/GenBank/DDBJ databases">
        <authorList>
            <person name="Eriksson T."/>
        </authorList>
    </citation>
    <scope>NUCLEOTIDE SEQUENCE</scope>
    <source>
        <strain evidence="12">Stoneville</strain>
        <tissue evidence="12">Whole head</tissue>
    </source>
</reference>
<reference evidence="12" key="1">
    <citation type="journal article" date="2020" name="J Insects Food Feed">
        <title>The yellow mealworm (Tenebrio molitor) genome: a resource for the emerging insects as food and feed industry.</title>
        <authorList>
            <person name="Eriksson T."/>
            <person name="Andere A."/>
            <person name="Kelstrup H."/>
            <person name="Emery V."/>
            <person name="Picard C."/>
        </authorList>
    </citation>
    <scope>NUCLEOTIDE SEQUENCE</scope>
    <source>
        <strain evidence="12">Stoneville</strain>
        <tissue evidence="12">Whole head</tissue>
    </source>
</reference>
<sequence length="497" mass="56548">MSDYKIVALQEHHRSQREQWEIRQLDNDLLHQRHSEREREREEKELAEQQLLLADERDDFNLQSTCRAPIASLDCMEEFSAGSALSALTERSGEGGITKEQLLLSGLTHSTPSAPLQLAKQTTATPGLRYRNLGKSGLRVSNIGLGTWPTFSPNVTEEQAEQIIVLAVESGINVFDLSEAHSGKLSNIVTKNIPKYCILGTRAEVELGRILARRGWKRTCYIVTTKIYWSTRSEERGLSRKHIIESVKASLVRLQLSYIDVVIVHKADPMCPMEEVVRAMHYVISQGWAMYWGTARWSPVEVMEAYTNCRQFNCVTPIVEQTEYHMFCREKTELYMPELYNKIGVGLMAWSPISMGLSQGKEEGSMQLFSRSSFRNKYSSFSWTEDETAAANKDGYNWMKERIQPEETRRQSERIRELSAVAEKLGCTLSQLAIAWCLKNESVQCLLLGASTVVQLYDSIQSLQLVPKLNTNMIAEIERILENKPSRPPMVSTLALR</sequence>
<dbReference type="InterPro" id="IPR036812">
    <property type="entry name" value="NAD(P)_OxRdtase_dom_sf"/>
</dbReference>
<organism evidence="12 13">
    <name type="scientific">Tenebrio molitor</name>
    <name type="common">Yellow mealworm beetle</name>
    <dbReference type="NCBI Taxonomy" id="7067"/>
    <lineage>
        <taxon>Eukaryota</taxon>
        <taxon>Metazoa</taxon>
        <taxon>Ecdysozoa</taxon>
        <taxon>Arthropoda</taxon>
        <taxon>Hexapoda</taxon>
        <taxon>Insecta</taxon>
        <taxon>Pterygota</taxon>
        <taxon>Neoptera</taxon>
        <taxon>Endopterygota</taxon>
        <taxon>Coleoptera</taxon>
        <taxon>Polyphaga</taxon>
        <taxon>Cucujiformia</taxon>
        <taxon>Tenebrionidae</taxon>
        <taxon>Tenebrio</taxon>
    </lineage>
</organism>
<dbReference type="GO" id="GO:0005737">
    <property type="term" value="C:cytoplasm"/>
    <property type="evidence" value="ECO:0007669"/>
    <property type="project" value="UniProtKB-SubCell"/>
</dbReference>
<dbReference type="InterPro" id="IPR005399">
    <property type="entry name" value="K_chnl_volt-dep_bsu_KCNAB-rel"/>
</dbReference>
<dbReference type="PANTHER" id="PTHR43150">
    <property type="entry name" value="HYPERKINETIC, ISOFORM M"/>
    <property type="match status" value="1"/>
</dbReference>
<feature type="coiled-coil region" evidence="10">
    <location>
        <begin position="30"/>
        <end position="59"/>
    </location>
</feature>
<dbReference type="GO" id="GO:0005249">
    <property type="term" value="F:voltage-gated potassium channel activity"/>
    <property type="evidence" value="ECO:0007669"/>
    <property type="project" value="InterPro"/>
</dbReference>
<dbReference type="GO" id="GO:0016491">
    <property type="term" value="F:oxidoreductase activity"/>
    <property type="evidence" value="ECO:0007669"/>
    <property type="project" value="UniProtKB-KW"/>
</dbReference>
<dbReference type="Gene3D" id="3.20.20.100">
    <property type="entry name" value="NADP-dependent oxidoreductase domain"/>
    <property type="match status" value="1"/>
</dbReference>
<keyword evidence="4" id="KW-0963">Cytoplasm</keyword>
<evidence type="ECO:0000256" key="3">
    <source>
        <dbReference type="ARBA" id="ARBA00022448"/>
    </source>
</evidence>
<dbReference type="NCBIfam" id="TIGR01293">
    <property type="entry name" value="Kv_beta"/>
    <property type="match status" value="1"/>
</dbReference>
<evidence type="ECO:0000256" key="1">
    <source>
        <dbReference type="ARBA" id="ARBA00004496"/>
    </source>
</evidence>
<keyword evidence="6" id="KW-0521">NADP</keyword>
<evidence type="ECO:0000313" key="12">
    <source>
        <dbReference type="EMBL" id="KAH0808372.1"/>
    </source>
</evidence>
<dbReference type="AlphaFoldDB" id="A0A8J6L6M2"/>
<keyword evidence="3" id="KW-0813">Transport</keyword>
<evidence type="ECO:0000259" key="11">
    <source>
        <dbReference type="Pfam" id="PF00248"/>
    </source>
</evidence>
<dbReference type="CDD" id="cd19142">
    <property type="entry name" value="AKR_AKR6B1"/>
    <property type="match status" value="1"/>
</dbReference>
<keyword evidence="13" id="KW-1185">Reference proteome</keyword>
<comment type="similarity">
    <text evidence="2">Belongs to the shaker potassium channel beta subunit family.</text>
</comment>
<evidence type="ECO:0000256" key="6">
    <source>
        <dbReference type="ARBA" id="ARBA00022857"/>
    </source>
</evidence>
<proteinExistence type="inferred from homology"/>
<dbReference type="Proteomes" id="UP000719412">
    <property type="component" value="Unassembled WGS sequence"/>
</dbReference>
<evidence type="ECO:0000256" key="5">
    <source>
        <dbReference type="ARBA" id="ARBA00022538"/>
    </source>
</evidence>
<evidence type="ECO:0000256" key="4">
    <source>
        <dbReference type="ARBA" id="ARBA00022490"/>
    </source>
</evidence>
<dbReference type="PANTHER" id="PTHR43150:SF2">
    <property type="entry name" value="HYPERKINETIC, ISOFORM M"/>
    <property type="match status" value="1"/>
</dbReference>
<protein>
    <recommendedName>
        <fullName evidence="11">NADP-dependent oxidoreductase domain-containing protein</fullName>
    </recommendedName>
</protein>
<evidence type="ECO:0000256" key="10">
    <source>
        <dbReference type="SAM" id="Coils"/>
    </source>
</evidence>
<keyword evidence="10" id="KW-0175">Coiled coil</keyword>
<dbReference type="SUPFAM" id="SSF51430">
    <property type="entry name" value="NAD(P)-linked oxidoreductase"/>
    <property type="match status" value="1"/>
</dbReference>
<evidence type="ECO:0000256" key="8">
    <source>
        <dbReference type="ARBA" id="ARBA00023002"/>
    </source>
</evidence>
<evidence type="ECO:0000256" key="2">
    <source>
        <dbReference type="ARBA" id="ARBA00006515"/>
    </source>
</evidence>
<dbReference type="InterPro" id="IPR023210">
    <property type="entry name" value="NADP_OxRdtase_dom"/>
</dbReference>
<dbReference type="GO" id="GO:0015459">
    <property type="term" value="F:potassium channel regulator activity"/>
    <property type="evidence" value="ECO:0007669"/>
    <property type="project" value="TreeGrafter"/>
</dbReference>
<gene>
    <name evidence="12" type="ORF">GEV33_014419</name>
</gene>
<dbReference type="GO" id="GO:0008076">
    <property type="term" value="C:voltage-gated potassium channel complex"/>
    <property type="evidence" value="ECO:0007669"/>
    <property type="project" value="TreeGrafter"/>
</dbReference>
<keyword evidence="9" id="KW-0406">Ion transport</keyword>
<keyword evidence="7" id="KW-0630">Potassium</keyword>
<dbReference type="EMBL" id="JABDTM020028814">
    <property type="protein sequence ID" value="KAH0808372.1"/>
    <property type="molecule type" value="Genomic_DNA"/>
</dbReference>
<comment type="subcellular location">
    <subcellularLocation>
        <location evidence="1">Cytoplasm</location>
    </subcellularLocation>
</comment>